<reference evidence="1 2" key="1">
    <citation type="submission" date="2020-08" db="EMBL/GenBank/DDBJ databases">
        <title>Genomic Encyclopedia of Type Strains, Phase IV (KMG-V): Genome sequencing to study the core and pangenomes of soil and plant-associated prokaryotes.</title>
        <authorList>
            <person name="Whitman W."/>
        </authorList>
    </citation>
    <scope>NUCLEOTIDE SEQUENCE [LARGE SCALE GENOMIC DNA]</scope>
    <source>
        <strain evidence="1 2">M8UP14</strain>
    </source>
</reference>
<dbReference type="Proteomes" id="UP000540989">
    <property type="component" value="Unassembled WGS sequence"/>
</dbReference>
<gene>
    <name evidence="1" type="ORF">HDF16_002559</name>
</gene>
<protein>
    <submittedName>
        <fullName evidence="1">Uncharacterized protein</fullName>
    </submittedName>
</protein>
<name>A0A7W7ZDQ7_9BACT</name>
<organism evidence="1 2">
    <name type="scientific">Granulicella aggregans</name>
    <dbReference type="NCBI Taxonomy" id="474949"/>
    <lineage>
        <taxon>Bacteria</taxon>
        <taxon>Pseudomonadati</taxon>
        <taxon>Acidobacteriota</taxon>
        <taxon>Terriglobia</taxon>
        <taxon>Terriglobales</taxon>
        <taxon>Acidobacteriaceae</taxon>
        <taxon>Granulicella</taxon>
    </lineage>
</organism>
<evidence type="ECO:0000313" key="1">
    <source>
        <dbReference type="EMBL" id="MBB5057853.1"/>
    </source>
</evidence>
<evidence type="ECO:0000313" key="2">
    <source>
        <dbReference type="Proteomes" id="UP000540989"/>
    </source>
</evidence>
<dbReference type="RefSeq" id="WP_184217003.1">
    <property type="nucleotide sequence ID" value="NZ_JACHIP010000003.1"/>
</dbReference>
<accession>A0A7W7ZDQ7</accession>
<dbReference type="EMBL" id="JACHIP010000003">
    <property type="protein sequence ID" value="MBB5057853.1"/>
    <property type="molecule type" value="Genomic_DNA"/>
</dbReference>
<sequence>MVESVRLSDASRAVADALANFDHAALDRLTDLMQGALSGEIPVEREPMEAIENNQRILAGVLMVTEQNLALLRRLRERKAGNEWAL</sequence>
<dbReference type="AlphaFoldDB" id="A0A7W7ZDQ7"/>
<comment type="caution">
    <text evidence="1">The sequence shown here is derived from an EMBL/GenBank/DDBJ whole genome shotgun (WGS) entry which is preliminary data.</text>
</comment>
<proteinExistence type="predicted"/>
<keyword evidence="2" id="KW-1185">Reference proteome</keyword>